<dbReference type="Gene3D" id="3.40.50.20">
    <property type="match status" value="1"/>
</dbReference>
<dbReference type="PANTHER" id="PTHR23132">
    <property type="entry name" value="D-ALANINE--D-ALANINE LIGASE"/>
    <property type="match status" value="1"/>
</dbReference>
<evidence type="ECO:0000256" key="12">
    <source>
        <dbReference type="ARBA" id="ARBA00023211"/>
    </source>
</evidence>
<dbReference type="InterPro" id="IPR000291">
    <property type="entry name" value="D-Ala_lig_Van_CS"/>
</dbReference>
<gene>
    <name evidence="14" type="primary">ddl</name>
    <name evidence="19" type="ORF">KJ970_08190</name>
</gene>
<feature type="domain" description="ATP-grasp" evidence="18">
    <location>
        <begin position="125"/>
        <end position="329"/>
    </location>
</feature>
<dbReference type="FunFam" id="3.30.470.20:FF:000008">
    <property type="entry name" value="D-alanine--D-alanine ligase"/>
    <property type="match status" value="1"/>
</dbReference>
<name>A0A948WCG1_UNCEI</name>
<dbReference type="SUPFAM" id="SSF52440">
    <property type="entry name" value="PreATP-grasp domain"/>
    <property type="match status" value="1"/>
</dbReference>
<evidence type="ECO:0000256" key="10">
    <source>
        <dbReference type="ARBA" id="ARBA00022960"/>
    </source>
</evidence>
<comment type="pathway">
    <text evidence="14">Cell wall biogenesis; peptidoglycan biosynthesis.</text>
</comment>
<sequence length="337" mass="36291">MLVLVLMGGRSTEREVSFETGRAVVRALGANGHDVVAWDTSENRHIIEMCSFQSPANQVEYQPWGAALAQLIAKLGDKLGFVFPALHGGAGEDGTIQAILESCGVPYAGSGPLSSGLAMNKRLSKILFEAHELPTPPWRSWNPDPSPGPGEVASLVDSLGGWPIVLKPEDQGSSVGVSIVKGPEEMDDAIHSVRSVLTGSDRILAEKFIEGRELTVGILGNQSLPPVEIEPTGSFYDYKRKYSPGASKYIVPAPLEEEVSRGLKRLGLWAFQSLGCRGFGRVDFRLDRENRPNILEVNTIPGMTELSLLPMAAKAGGIDFNALIAEICRLGCEVRQS</sequence>
<dbReference type="InterPro" id="IPR005905">
    <property type="entry name" value="D_ala_D_ala"/>
</dbReference>
<dbReference type="GO" id="GO:0046872">
    <property type="term" value="F:metal ion binding"/>
    <property type="evidence" value="ECO:0007669"/>
    <property type="project" value="UniProtKB-KW"/>
</dbReference>
<dbReference type="GO" id="GO:0005737">
    <property type="term" value="C:cytoplasm"/>
    <property type="evidence" value="ECO:0007669"/>
    <property type="project" value="UniProtKB-SubCell"/>
</dbReference>
<dbReference type="Pfam" id="PF01820">
    <property type="entry name" value="Dala_Dala_lig_N"/>
    <property type="match status" value="1"/>
</dbReference>
<evidence type="ECO:0000256" key="1">
    <source>
        <dbReference type="ARBA" id="ARBA00001936"/>
    </source>
</evidence>
<dbReference type="GO" id="GO:0071555">
    <property type="term" value="P:cell wall organization"/>
    <property type="evidence" value="ECO:0007669"/>
    <property type="project" value="UniProtKB-KW"/>
</dbReference>
<organism evidence="19 20">
    <name type="scientific">Eiseniibacteriota bacterium</name>
    <dbReference type="NCBI Taxonomy" id="2212470"/>
    <lineage>
        <taxon>Bacteria</taxon>
        <taxon>Candidatus Eiseniibacteriota</taxon>
    </lineage>
</organism>
<dbReference type="InterPro" id="IPR011095">
    <property type="entry name" value="Dala_Dala_lig_C"/>
</dbReference>
<feature type="active site" evidence="15">
    <location>
        <position position="307"/>
    </location>
</feature>
<evidence type="ECO:0000313" key="20">
    <source>
        <dbReference type="Proteomes" id="UP000777784"/>
    </source>
</evidence>
<evidence type="ECO:0000256" key="7">
    <source>
        <dbReference type="ARBA" id="ARBA00022741"/>
    </source>
</evidence>
<keyword evidence="7 17" id="KW-0547">Nucleotide-binding</keyword>
<evidence type="ECO:0000256" key="4">
    <source>
        <dbReference type="ARBA" id="ARBA00022490"/>
    </source>
</evidence>
<feature type="active site" evidence="15">
    <location>
        <position position="13"/>
    </location>
</feature>
<keyword evidence="8 17" id="KW-0067">ATP-binding</keyword>
<dbReference type="EC" id="6.3.2.4" evidence="14"/>
<dbReference type="EMBL" id="JAHJDP010000041">
    <property type="protein sequence ID" value="MBU2690893.1"/>
    <property type="molecule type" value="Genomic_DNA"/>
</dbReference>
<keyword evidence="11 14" id="KW-0573">Peptidoglycan synthesis</keyword>
<evidence type="ECO:0000256" key="9">
    <source>
        <dbReference type="ARBA" id="ARBA00022842"/>
    </source>
</evidence>
<keyword evidence="5 14" id="KW-0436">Ligase</keyword>
<dbReference type="PROSITE" id="PS50975">
    <property type="entry name" value="ATP_GRASP"/>
    <property type="match status" value="1"/>
</dbReference>
<dbReference type="Proteomes" id="UP000777784">
    <property type="component" value="Unassembled WGS sequence"/>
</dbReference>
<dbReference type="InterPro" id="IPR013815">
    <property type="entry name" value="ATP_grasp_subdomain_1"/>
</dbReference>
<evidence type="ECO:0000256" key="16">
    <source>
        <dbReference type="PIRSR" id="PIRSR039102-3"/>
    </source>
</evidence>
<evidence type="ECO:0000313" key="19">
    <source>
        <dbReference type="EMBL" id="MBU2690893.1"/>
    </source>
</evidence>
<dbReference type="InterPro" id="IPR016185">
    <property type="entry name" value="PreATP-grasp_dom_sf"/>
</dbReference>
<evidence type="ECO:0000256" key="6">
    <source>
        <dbReference type="ARBA" id="ARBA00022723"/>
    </source>
</evidence>
<keyword evidence="10 14" id="KW-0133">Cell shape</keyword>
<comment type="catalytic activity">
    <reaction evidence="14">
        <text>2 D-alanine + ATP = D-alanyl-D-alanine + ADP + phosphate + H(+)</text>
        <dbReference type="Rhea" id="RHEA:11224"/>
        <dbReference type="ChEBI" id="CHEBI:15378"/>
        <dbReference type="ChEBI" id="CHEBI:30616"/>
        <dbReference type="ChEBI" id="CHEBI:43474"/>
        <dbReference type="ChEBI" id="CHEBI:57416"/>
        <dbReference type="ChEBI" id="CHEBI:57822"/>
        <dbReference type="ChEBI" id="CHEBI:456216"/>
        <dbReference type="EC" id="6.3.2.4"/>
    </reaction>
</comment>
<comment type="similarity">
    <text evidence="3 14">Belongs to the D-alanine--D-alanine ligase family.</text>
</comment>
<feature type="binding site" evidence="16">
    <location>
        <position position="298"/>
    </location>
    <ligand>
        <name>Mg(2+)</name>
        <dbReference type="ChEBI" id="CHEBI:18420"/>
        <label>2</label>
    </ligand>
</feature>
<dbReference type="Gene3D" id="3.30.470.20">
    <property type="entry name" value="ATP-grasp fold, B domain"/>
    <property type="match status" value="1"/>
</dbReference>
<evidence type="ECO:0000256" key="5">
    <source>
        <dbReference type="ARBA" id="ARBA00022598"/>
    </source>
</evidence>
<evidence type="ECO:0000256" key="11">
    <source>
        <dbReference type="ARBA" id="ARBA00022984"/>
    </source>
</evidence>
<protein>
    <recommendedName>
        <fullName evidence="14">D-alanine--D-alanine ligase</fullName>
        <ecNumber evidence="14">6.3.2.4</ecNumber>
    </recommendedName>
    <alternativeName>
        <fullName evidence="14">D-Ala-D-Ala ligase</fullName>
    </alternativeName>
    <alternativeName>
        <fullName evidence="14">D-alanylalanine synthetase</fullName>
    </alternativeName>
</protein>
<evidence type="ECO:0000256" key="2">
    <source>
        <dbReference type="ARBA" id="ARBA00004496"/>
    </source>
</evidence>
<evidence type="ECO:0000256" key="3">
    <source>
        <dbReference type="ARBA" id="ARBA00010871"/>
    </source>
</evidence>
<keyword evidence="12 16" id="KW-0464">Manganese</keyword>
<dbReference type="NCBIfam" id="TIGR01205">
    <property type="entry name" value="D_ala_D_alaTIGR"/>
    <property type="match status" value="1"/>
</dbReference>
<dbReference type="SUPFAM" id="SSF56059">
    <property type="entry name" value="Glutathione synthetase ATP-binding domain-like"/>
    <property type="match status" value="1"/>
</dbReference>
<dbReference type="GO" id="GO:0005524">
    <property type="term" value="F:ATP binding"/>
    <property type="evidence" value="ECO:0007669"/>
    <property type="project" value="UniProtKB-UniRule"/>
</dbReference>
<comment type="subcellular location">
    <subcellularLocation>
        <location evidence="2 14">Cytoplasm</location>
    </subcellularLocation>
</comment>
<keyword evidence="13 14" id="KW-0961">Cell wall biogenesis/degradation</keyword>
<proteinExistence type="inferred from homology"/>
<dbReference type="InterPro" id="IPR011127">
    <property type="entry name" value="Dala_Dala_lig_N"/>
</dbReference>
<dbReference type="GO" id="GO:0008360">
    <property type="term" value="P:regulation of cell shape"/>
    <property type="evidence" value="ECO:0007669"/>
    <property type="project" value="UniProtKB-KW"/>
</dbReference>
<dbReference type="Pfam" id="PF07478">
    <property type="entry name" value="Dala_Dala_lig_C"/>
    <property type="match status" value="1"/>
</dbReference>
<dbReference type="GO" id="GO:0008716">
    <property type="term" value="F:D-alanine-D-alanine ligase activity"/>
    <property type="evidence" value="ECO:0007669"/>
    <property type="project" value="UniProtKB-UniRule"/>
</dbReference>
<comment type="function">
    <text evidence="14">Cell wall formation.</text>
</comment>
<feature type="binding site" evidence="16">
    <location>
        <position position="283"/>
    </location>
    <ligand>
        <name>Mg(2+)</name>
        <dbReference type="ChEBI" id="CHEBI:18420"/>
        <label>1</label>
    </ligand>
</feature>
<dbReference type="Gene3D" id="3.30.1490.20">
    <property type="entry name" value="ATP-grasp fold, A domain"/>
    <property type="match status" value="1"/>
</dbReference>
<keyword evidence="4 14" id="KW-0963">Cytoplasm</keyword>
<dbReference type="AlphaFoldDB" id="A0A948WCG1"/>
<dbReference type="HAMAP" id="MF_00047">
    <property type="entry name" value="Dala_Dala_lig"/>
    <property type="match status" value="1"/>
</dbReference>
<dbReference type="PROSITE" id="PS00844">
    <property type="entry name" value="DALA_DALA_LIGASE_2"/>
    <property type="match status" value="1"/>
</dbReference>
<feature type="binding site" evidence="16">
    <location>
        <position position="296"/>
    </location>
    <ligand>
        <name>Mg(2+)</name>
        <dbReference type="ChEBI" id="CHEBI:18420"/>
        <label>1</label>
    </ligand>
</feature>
<keyword evidence="6 16" id="KW-0479">Metal-binding</keyword>
<evidence type="ECO:0000259" key="18">
    <source>
        <dbReference type="PROSITE" id="PS50975"/>
    </source>
</evidence>
<comment type="cofactor">
    <cofactor evidence="16">
        <name>Mg(2+)</name>
        <dbReference type="ChEBI" id="CHEBI:18420"/>
    </cofactor>
    <cofactor evidence="16">
        <name>Mn(2+)</name>
        <dbReference type="ChEBI" id="CHEBI:29035"/>
    </cofactor>
    <text evidence="16">Binds 2 magnesium or manganese ions per subunit.</text>
</comment>
<dbReference type="PIRSF" id="PIRSF039102">
    <property type="entry name" value="Ddl/VanB"/>
    <property type="match status" value="1"/>
</dbReference>
<dbReference type="PANTHER" id="PTHR23132:SF23">
    <property type="entry name" value="D-ALANINE--D-ALANINE LIGASE B"/>
    <property type="match status" value="1"/>
</dbReference>
<feature type="binding site" evidence="16">
    <location>
        <position position="296"/>
    </location>
    <ligand>
        <name>Mg(2+)</name>
        <dbReference type="ChEBI" id="CHEBI:18420"/>
        <label>2</label>
    </ligand>
</feature>
<accession>A0A948WCG1</accession>
<comment type="caution">
    <text evidence="19">The sequence shown here is derived from an EMBL/GenBank/DDBJ whole genome shotgun (WGS) entry which is preliminary data.</text>
</comment>
<dbReference type="PROSITE" id="PS00843">
    <property type="entry name" value="DALA_DALA_LIGASE_1"/>
    <property type="match status" value="1"/>
</dbReference>
<evidence type="ECO:0000256" key="13">
    <source>
        <dbReference type="ARBA" id="ARBA00023316"/>
    </source>
</evidence>
<comment type="cofactor">
    <cofactor evidence="1">
        <name>Mn(2+)</name>
        <dbReference type="ChEBI" id="CHEBI:29035"/>
    </cofactor>
</comment>
<reference evidence="19" key="1">
    <citation type="submission" date="2021-05" db="EMBL/GenBank/DDBJ databases">
        <title>Energy efficiency and biological interactions define the core microbiome of deep oligotrophic groundwater.</title>
        <authorList>
            <person name="Mehrshad M."/>
            <person name="Lopez-Fernandez M."/>
            <person name="Bell E."/>
            <person name="Bernier-Latmani R."/>
            <person name="Bertilsson S."/>
            <person name="Dopson M."/>
        </authorList>
    </citation>
    <scope>NUCLEOTIDE SEQUENCE</scope>
    <source>
        <strain evidence="19">Modern_marine.mb.64</strain>
    </source>
</reference>
<feature type="active site" evidence="15">
    <location>
        <position position="173"/>
    </location>
</feature>
<dbReference type="NCBIfam" id="NF002378">
    <property type="entry name" value="PRK01372.1"/>
    <property type="match status" value="1"/>
</dbReference>
<evidence type="ECO:0000256" key="17">
    <source>
        <dbReference type="PROSITE-ProRule" id="PRU00409"/>
    </source>
</evidence>
<keyword evidence="9 16" id="KW-0460">Magnesium</keyword>
<evidence type="ECO:0000256" key="14">
    <source>
        <dbReference type="HAMAP-Rule" id="MF_00047"/>
    </source>
</evidence>
<evidence type="ECO:0000256" key="15">
    <source>
        <dbReference type="PIRSR" id="PIRSR039102-1"/>
    </source>
</evidence>
<dbReference type="InterPro" id="IPR011761">
    <property type="entry name" value="ATP-grasp"/>
</dbReference>
<dbReference type="GO" id="GO:0009252">
    <property type="term" value="P:peptidoglycan biosynthetic process"/>
    <property type="evidence" value="ECO:0007669"/>
    <property type="project" value="UniProtKB-UniRule"/>
</dbReference>
<evidence type="ECO:0000256" key="8">
    <source>
        <dbReference type="ARBA" id="ARBA00022840"/>
    </source>
</evidence>